<dbReference type="Gene3D" id="3.40.50.1820">
    <property type="entry name" value="alpha/beta hydrolase"/>
    <property type="match status" value="1"/>
</dbReference>
<evidence type="ECO:0000313" key="2">
    <source>
        <dbReference type="Proteomes" id="UP000287144"/>
    </source>
</evidence>
<proteinExistence type="predicted"/>
<evidence type="ECO:0000313" key="1">
    <source>
        <dbReference type="EMBL" id="RSL93590.1"/>
    </source>
</evidence>
<dbReference type="EMBL" id="NKCK01000182">
    <property type="protein sequence ID" value="RSL93590.1"/>
    <property type="molecule type" value="Genomic_DNA"/>
</dbReference>
<gene>
    <name evidence="1" type="ORF">CEP52_013156</name>
</gene>
<dbReference type="AlphaFoldDB" id="A0A428SV85"/>
<dbReference type="InterPro" id="IPR029058">
    <property type="entry name" value="AB_hydrolase_fold"/>
</dbReference>
<dbReference type="STRING" id="1325735.A0A428SV85"/>
<protein>
    <recommendedName>
        <fullName evidence="3">Epoxide hydrolase</fullName>
    </recommendedName>
</protein>
<keyword evidence="2" id="KW-1185">Reference proteome</keyword>
<sequence>MDLGPSKLKGVGICAGIGPFECGFDSMVEPQRKALEAWRDYPAEFREYYESEYVPLAQQEDMTALTNRLRDEFEASFTGRDLELMMQESVLKMSVSSLRQAWIQGAWAHAKGIEFHWKPWGFKLEDVAFPSIKLWYGGRDGSTTPIMGKYMADRLGGSVYKEFPDDSHYTIWREGSLQEMVRDLLEE</sequence>
<dbReference type="Proteomes" id="UP000287144">
    <property type="component" value="Unassembled WGS sequence"/>
</dbReference>
<evidence type="ECO:0008006" key="3">
    <source>
        <dbReference type="Google" id="ProtNLM"/>
    </source>
</evidence>
<organism evidence="1 2">
    <name type="scientific">Fusarium oligoseptatum</name>
    <dbReference type="NCBI Taxonomy" id="2604345"/>
    <lineage>
        <taxon>Eukaryota</taxon>
        <taxon>Fungi</taxon>
        <taxon>Dikarya</taxon>
        <taxon>Ascomycota</taxon>
        <taxon>Pezizomycotina</taxon>
        <taxon>Sordariomycetes</taxon>
        <taxon>Hypocreomycetidae</taxon>
        <taxon>Hypocreales</taxon>
        <taxon>Nectriaceae</taxon>
        <taxon>Fusarium</taxon>
        <taxon>Fusarium solani species complex</taxon>
    </lineage>
</organism>
<name>A0A428SV85_9HYPO</name>
<comment type="caution">
    <text evidence="1">The sequence shown here is derived from an EMBL/GenBank/DDBJ whole genome shotgun (WGS) entry which is preliminary data.</text>
</comment>
<reference evidence="1 2" key="1">
    <citation type="submission" date="2017-06" db="EMBL/GenBank/DDBJ databases">
        <title>Comparative genomic analysis of Ambrosia Fusariam Clade fungi.</title>
        <authorList>
            <person name="Stajich J.E."/>
            <person name="Carrillo J."/>
            <person name="Kijimoto T."/>
            <person name="Eskalen A."/>
            <person name="O'Donnell K."/>
            <person name="Kasson M."/>
        </authorList>
    </citation>
    <scope>NUCLEOTIDE SEQUENCE [LARGE SCALE GENOMIC DNA]</scope>
    <source>
        <strain evidence="1 2">NRRL62579</strain>
    </source>
</reference>
<accession>A0A428SV85</accession>
<dbReference type="SUPFAM" id="SSF53474">
    <property type="entry name" value="alpha/beta-Hydrolases"/>
    <property type="match status" value="1"/>
</dbReference>